<feature type="transmembrane region" description="Helical" evidence="7">
    <location>
        <begin position="426"/>
        <end position="442"/>
    </location>
</feature>
<dbReference type="OrthoDB" id="6612291at2759"/>
<dbReference type="InterPro" id="IPR050360">
    <property type="entry name" value="MFS_Sugar_Transporters"/>
</dbReference>
<feature type="transmembrane region" description="Helical" evidence="7">
    <location>
        <begin position="114"/>
        <end position="132"/>
    </location>
</feature>
<protein>
    <submittedName>
        <fullName evidence="9">Sugar transporter-like protein</fullName>
    </submittedName>
</protein>
<dbReference type="VEuPathDB" id="FungiDB:AFUB_036450"/>
<dbReference type="PANTHER" id="PTHR48022">
    <property type="entry name" value="PLASTIDIC GLUCOSE TRANSPORTER 4"/>
    <property type="match status" value="1"/>
</dbReference>
<dbReference type="PROSITE" id="PS50850">
    <property type="entry name" value="MFS"/>
    <property type="match status" value="1"/>
</dbReference>
<dbReference type="AlphaFoldDB" id="B0XWU5"/>
<evidence type="ECO:0000259" key="8">
    <source>
        <dbReference type="PROSITE" id="PS50850"/>
    </source>
</evidence>
<evidence type="ECO:0000313" key="10">
    <source>
        <dbReference type="Proteomes" id="UP000001699"/>
    </source>
</evidence>
<dbReference type="EMBL" id="DS499596">
    <property type="protein sequence ID" value="EDP52479.1"/>
    <property type="molecule type" value="Genomic_DNA"/>
</dbReference>
<feature type="transmembrane region" description="Helical" evidence="7">
    <location>
        <begin position="12"/>
        <end position="33"/>
    </location>
</feature>
<evidence type="ECO:0000256" key="3">
    <source>
        <dbReference type="ARBA" id="ARBA00022448"/>
    </source>
</evidence>
<dbReference type="SUPFAM" id="SSF103473">
    <property type="entry name" value="MFS general substrate transporter"/>
    <property type="match status" value="1"/>
</dbReference>
<evidence type="ECO:0000256" key="5">
    <source>
        <dbReference type="ARBA" id="ARBA00022989"/>
    </source>
</evidence>
<proteinExistence type="inferred from homology"/>
<keyword evidence="4 7" id="KW-0812">Transmembrane</keyword>
<feature type="transmembrane region" description="Helical" evidence="7">
    <location>
        <begin position="174"/>
        <end position="195"/>
    </location>
</feature>
<feature type="transmembrane region" description="Helical" evidence="7">
    <location>
        <begin position="53"/>
        <end position="75"/>
    </location>
</feature>
<feature type="domain" description="Major facilitator superfamily (MFS) profile" evidence="8">
    <location>
        <begin position="17"/>
        <end position="472"/>
    </location>
</feature>
<feature type="transmembrane region" description="Helical" evidence="7">
    <location>
        <begin position="449"/>
        <end position="468"/>
    </location>
</feature>
<dbReference type="PANTHER" id="PTHR48022:SF1">
    <property type="entry name" value="SUGAR TRANSPORTER, PUTATIVE (AFU_ORTHOLOGUE AFUA_5G06720)-RELATED"/>
    <property type="match status" value="1"/>
</dbReference>
<feature type="transmembrane region" description="Helical" evidence="7">
    <location>
        <begin position="383"/>
        <end position="406"/>
    </location>
</feature>
<reference evidence="9 10" key="1">
    <citation type="journal article" date="2008" name="PLoS Genet.">
        <title>Genomic islands in the pathogenic filamentous fungus Aspergillus fumigatus.</title>
        <authorList>
            <person name="Fedorova N.D."/>
            <person name="Khaldi N."/>
            <person name="Joardar V.S."/>
            <person name="Maiti R."/>
            <person name="Amedeo P."/>
            <person name="Anderson M.J."/>
            <person name="Crabtree J."/>
            <person name="Silva J.C."/>
            <person name="Badger J.H."/>
            <person name="Albarraq A."/>
            <person name="Angiuoli S."/>
            <person name="Bussey H."/>
            <person name="Bowyer P."/>
            <person name="Cotty P.J."/>
            <person name="Dyer P.S."/>
            <person name="Egan A."/>
            <person name="Galens K."/>
            <person name="Fraser-Liggett C.M."/>
            <person name="Haas B.J."/>
            <person name="Inman J.M."/>
            <person name="Kent R."/>
            <person name="Lemieux S."/>
            <person name="Malavazi I."/>
            <person name="Orvis J."/>
            <person name="Roemer T."/>
            <person name="Ronning C.M."/>
            <person name="Sundaram J.P."/>
            <person name="Sutton G."/>
            <person name="Turner G."/>
            <person name="Venter J.C."/>
            <person name="White O.R."/>
            <person name="Whitty B.R."/>
            <person name="Youngman P."/>
            <person name="Wolfe K.H."/>
            <person name="Goldman G.H."/>
            <person name="Wortman J.R."/>
            <person name="Jiang B."/>
            <person name="Denning D.W."/>
            <person name="Nierman W.C."/>
        </authorList>
    </citation>
    <scope>NUCLEOTIDE SEQUENCE [LARGE SCALE GENOMIC DNA]</scope>
    <source>
        <strain evidence="10">CBS 144.89 / FGSC A1163 / CEA10</strain>
    </source>
</reference>
<keyword evidence="10" id="KW-1185">Reference proteome</keyword>
<dbReference type="HOGENOM" id="CLU_001265_30_3_1"/>
<dbReference type="InterPro" id="IPR005828">
    <property type="entry name" value="MFS_sugar_transport-like"/>
</dbReference>
<gene>
    <name evidence="9" type="ORF">AFUB_036450</name>
</gene>
<evidence type="ECO:0000256" key="1">
    <source>
        <dbReference type="ARBA" id="ARBA00004141"/>
    </source>
</evidence>
<feature type="transmembrane region" description="Helical" evidence="7">
    <location>
        <begin position="273"/>
        <end position="293"/>
    </location>
</feature>
<dbReference type="Gene3D" id="1.20.1250.20">
    <property type="entry name" value="MFS general substrate transporter like domains"/>
    <property type="match status" value="1"/>
</dbReference>
<feature type="transmembrane region" description="Helical" evidence="7">
    <location>
        <begin position="144"/>
        <end position="162"/>
    </location>
</feature>
<feature type="transmembrane region" description="Helical" evidence="7">
    <location>
        <begin position="351"/>
        <end position="371"/>
    </location>
</feature>
<organism evidence="9 10">
    <name type="scientific">Aspergillus fumigatus (strain CBS 144.89 / FGSC A1163 / CEA10)</name>
    <name type="common">Neosartorya fumigata</name>
    <dbReference type="NCBI Taxonomy" id="451804"/>
    <lineage>
        <taxon>Eukaryota</taxon>
        <taxon>Fungi</taxon>
        <taxon>Dikarya</taxon>
        <taxon>Ascomycota</taxon>
        <taxon>Pezizomycotina</taxon>
        <taxon>Eurotiomycetes</taxon>
        <taxon>Eurotiomycetidae</taxon>
        <taxon>Eurotiales</taxon>
        <taxon>Aspergillaceae</taxon>
        <taxon>Aspergillus</taxon>
        <taxon>Aspergillus subgen. Fumigati</taxon>
    </lineage>
</organism>
<keyword evidence="9" id="KW-0762">Sugar transport</keyword>
<dbReference type="FunFam" id="1.20.1250.20:FF:000497">
    <property type="entry name" value="Putative MFS sugar transporter"/>
    <property type="match status" value="1"/>
</dbReference>
<evidence type="ECO:0000256" key="2">
    <source>
        <dbReference type="ARBA" id="ARBA00010992"/>
    </source>
</evidence>
<comment type="subcellular location">
    <subcellularLocation>
        <location evidence="1">Membrane</location>
        <topology evidence="1">Multi-pass membrane protein</topology>
    </subcellularLocation>
</comment>
<dbReference type="InterPro" id="IPR005829">
    <property type="entry name" value="Sugar_transporter_CS"/>
</dbReference>
<evidence type="ECO:0000256" key="7">
    <source>
        <dbReference type="SAM" id="Phobius"/>
    </source>
</evidence>
<evidence type="ECO:0000256" key="6">
    <source>
        <dbReference type="ARBA" id="ARBA00023136"/>
    </source>
</evidence>
<dbReference type="GO" id="GO:0016020">
    <property type="term" value="C:membrane"/>
    <property type="evidence" value="ECO:0007669"/>
    <property type="project" value="UniProtKB-SubCell"/>
</dbReference>
<dbReference type="PRINTS" id="PR00171">
    <property type="entry name" value="SUGRTRNSPORT"/>
</dbReference>
<sequence>MAKIKMYSRGLGLRMAILITCQIAFVLFGYNQGVFSGIINNEDFLNIVNHPRAGMLGFLVSIYNLGCFFGTFIAFMTTDRLGFQKSMWFSMVYVVVGGTVQTCSYSLTQLLISRFVNGIGTGIMSTLVPVYQAELCEARKRGKLVCSLPLAVGVGIVLAYWFDYGMTYVTGSISWRLPIACQEIFAVLVVILVAGSNGCDRLPESPRWLYRKGRNEEALQVLCEVYDRAPDHPKVLAESEGILQALELESARGEYRWSQIFLKRDDLQTGRRVLMAYGLQFINQMGGTNIIVVSDPHARLQAVRTDKKPVLRYNRIYLDIFVHKTQKINHIALGSLYPTLYADRLGRRNPMMWGSFGLGSCMLMLAILFSFEGTSQAKPTATAAVAFFFLFMLIFGASTNCIPWPYGPELLPLHARTKGQSIGVSANWLWNFFVAMITPILLEKLRWKTYLIFMCLNFSFIPLIYFFYPETANLTLEEIDGLFLRDSLKAHHTEERQSKGHSEVIVEKIG</sequence>
<keyword evidence="3" id="KW-0813">Transport</keyword>
<evidence type="ECO:0000256" key="4">
    <source>
        <dbReference type="ARBA" id="ARBA00022692"/>
    </source>
</evidence>
<dbReference type="PhylomeDB" id="B0XWU5"/>
<dbReference type="Pfam" id="PF00083">
    <property type="entry name" value="Sugar_tr"/>
    <property type="match status" value="1"/>
</dbReference>
<feature type="transmembrane region" description="Helical" evidence="7">
    <location>
        <begin position="87"/>
        <end position="108"/>
    </location>
</feature>
<comment type="similarity">
    <text evidence="2">Belongs to the major facilitator superfamily. Sugar transporter (TC 2.A.1.1) family.</text>
</comment>
<dbReference type="GO" id="GO:0005351">
    <property type="term" value="F:carbohydrate:proton symporter activity"/>
    <property type="evidence" value="ECO:0007669"/>
    <property type="project" value="TreeGrafter"/>
</dbReference>
<dbReference type="InterPro" id="IPR003663">
    <property type="entry name" value="Sugar/inositol_transpt"/>
</dbReference>
<dbReference type="InterPro" id="IPR036259">
    <property type="entry name" value="MFS_trans_sf"/>
</dbReference>
<name>B0XWU5_ASPFC</name>
<keyword evidence="5 7" id="KW-1133">Transmembrane helix</keyword>
<keyword evidence="6 7" id="KW-0472">Membrane</keyword>
<accession>B0XWU5</accession>
<dbReference type="InterPro" id="IPR020846">
    <property type="entry name" value="MFS_dom"/>
</dbReference>
<dbReference type="Proteomes" id="UP000001699">
    <property type="component" value="Unassembled WGS sequence"/>
</dbReference>
<evidence type="ECO:0000313" key="9">
    <source>
        <dbReference type="EMBL" id="EDP52479.1"/>
    </source>
</evidence>
<dbReference type="PROSITE" id="PS00217">
    <property type="entry name" value="SUGAR_TRANSPORT_2"/>
    <property type="match status" value="1"/>
</dbReference>